<dbReference type="EMBL" id="QETF01000014">
    <property type="protein sequence ID" value="PWG16377.1"/>
    <property type="molecule type" value="Genomic_DNA"/>
</dbReference>
<keyword evidence="8" id="KW-0143">Chaperone</keyword>
<dbReference type="PANTHER" id="PTHR47529">
    <property type="entry name" value="PEPTIDYL-PROLYL CIS-TRANS ISOMERASE D"/>
    <property type="match status" value="1"/>
</dbReference>
<comment type="similarity">
    <text evidence="11">Belongs to the PpiD chaperone family.</text>
</comment>
<dbReference type="Gene3D" id="3.10.50.40">
    <property type="match status" value="1"/>
</dbReference>
<evidence type="ECO:0000256" key="11">
    <source>
        <dbReference type="ARBA" id="ARBA00038408"/>
    </source>
</evidence>
<evidence type="ECO:0000256" key="8">
    <source>
        <dbReference type="ARBA" id="ARBA00023186"/>
    </source>
</evidence>
<dbReference type="InterPro" id="IPR046357">
    <property type="entry name" value="PPIase_dom_sf"/>
</dbReference>
<sequence>MADGTKKNRPFVWIVIGLLMFGMVGFGATGLSGRISSIGTVGALEVPVNAYAAELRGRIQAASAQSGQALSFAQARERGIPDQALQQVVSNRVLDNELHQMGISVGDETVRREVVTNLAFAGPEGSFDREQYRALLRDNGLTEQEYEAEIRDDTSRALLQRAVIAGLPAPDTLAQTVAAYIGEQRDFTWDTLGPEDLQEPLPDPTDADLRAQYEANPAAYTAPETKVVTYAWLTPDMIQDNVTVDEDELRQAYQDRIDEFMQPERRLVERLGFGTAEAAEDALARIEAGETDFDALVADRGLDLADIDLGDVTETELRAAGPAVFAAEPGAVVGPFESPVGPALFRMNAVLAAQETSFEEARPLLREDRAAARARRVIEDQIEPVTDLLAGGARLEDLAERTDMELGRIDWSADVQEGIAAYATFRDVVSALEPGAFPELHELEGGGLFTLRVDEVRAPELQPFEAVREQVESDWVLAETRRRLLEQARQIADQIGPDTEFTELGLDGAISETGLTRRSFLNGTPPGFMGQVFDLDVGGTAVVEGSASVLIVRLDAITPPSEEDALVAAEAEAVAARAGQGMALDIFSAFSGAVQAGTDVDIRQEAVNAVHANFQ</sequence>
<keyword evidence="17" id="KW-1185">Reference proteome</keyword>
<evidence type="ECO:0000256" key="5">
    <source>
        <dbReference type="ARBA" id="ARBA00022692"/>
    </source>
</evidence>
<dbReference type="InterPro" id="IPR000297">
    <property type="entry name" value="PPIase_PpiC"/>
</dbReference>
<accession>A0A2V1P4N9</accession>
<dbReference type="SUPFAM" id="SSF54534">
    <property type="entry name" value="FKBP-like"/>
    <property type="match status" value="1"/>
</dbReference>
<dbReference type="GO" id="GO:0005886">
    <property type="term" value="C:plasma membrane"/>
    <property type="evidence" value="ECO:0007669"/>
    <property type="project" value="UniProtKB-SubCell"/>
</dbReference>
<comment type="caution">
    <text evidence="16">The sequence shown here is derived from an EMBL/GenBank/DDBJ whole genome shotgun (WGS) entry which is preliminary data.</text>
</comment>
<gene>
    <name evidence="16" type="ORF">DFK10_12105</name>
</gene>
<evidence type="ECO:0000313" key="16">
    <source>
        <dbReference type="EMBL" id="PWG16377.1"/>
    </source>
</evidence>
<dbReference type="GO" id="GO:0003755">
    <property type="term" value="F:peptidyl-prolyl cis-trans isomerase activity"/>
    <property type="evidence" value="ECO:0007669"/>
    <property type="project" value="InterPro"/>
</dbReference>
<evidence type="ECO:0000256" key="7">
    <source>
        <dbReference type="ARBA" id="ARBA00023136"/>
    </source>
</evidence>
<feature type="domain" description="PpiC" evidence="15">
    <location>
        <begin position="244"/>
        <end position="363"/>
    </location>
</feature>
<dbReference type="RefSeq" id="WP_109389295.1">
    <property type="nucleotide sequence ID" value="NZ_QETF01000014.1"/>
</dbReference>
<evidence type="ECO:0000256" key="12">
    <source>
        <dbReference type="ARBA" id="ARBA00040743"/>
    </source>
</evidence>
<evidence type="ECO:0000256" key="4">
    <source>
        <dbReference type="ARBA" id="ARBA00022519"/>
    </source>
</evidence>
<dbReference type="Pfam" id="PF13145">
    <property type="entry name" value="Rotamase_2"/>
    <property type="match status" value="1"/>
</dbReference>
<evidence type="ECO:0000256" key="1">
    <source>
        <dbReference type="ARBA" id="ARBA00004382"/>
    </source>
</evidence>
<dbReference type="InterPro" id="IPR052029">
    <property type="entry name" value="PpiD_chaperone"/>
</dbReference>
<dbReference type="InterPro" id="IPR027304">
    <property type="entry name" value="Trigger_fact/SurA_dom_sf"/>
</dbReference>
<keyword evidence="3" id="KW-1003">Cell membrane</keyword>
<dbReference type="Gene3D" id="1.10.4030.10">
    <property type="entry name" value="Porin chaperone SurA, peptide-binding domain"/>
    <property type="match status" value="1"/>
</dbReference>
<keyword evidence="7 14" id="KW-0472">Membrane</keyword>
<evidence type="ECO:0000259" key="15">
    <source>
        <dbReference type="Pfam" id="PF13145"/>
    </source>
</evidence>
<evidence type="ECO:0000256" key="9">
    <source>
        <dbReference type="ARBA" id="ARBA00030642"/>
    </source>
</evidence>
<comment type="subcellular location">
    <subcellularLocation>
        <location evidence="1">Cell inner membrane</location>
        <topology evidence="1">Single-pass type II membrane protein</topology>
        <orientation evidence="1">Periplasmic side</orientation>
    </subcellularLocation>
</comment>
<keyword evidence="5 14" id="KW-0812">Transmembrane</keyword>
<dbReference type="PANTHER" id="PTHR47529:SF1">
    <property type="entry name" value="PERIPLASMIC CHAPERONE PPID"/>
    <property type="match status" value="1"/>
</dbReference>
<evidence type="ECO:0000256" key="14">
    <source>
        <dbReference type="SAM" id="Phobius"/>
    </source>
</evidence>
<evidence type="ECO:0000256" key="2">
    <source>
        <dbReference type="ARBA" id="ARBA00018370"/>
    </source>
</evidence>
<proteinExistence type="inferred from homology"/>
<keyword evidence="4" id="KW-0997">Cell inner membrane</keyword>
<evidence type="ECO:0000256" key="6">
    <source>
        <dbReference type="ARBA" id="ARBA00022989"/>
    </source>
</evidence>
<name>A0A2V1P4N9_9RHOB</name>
<evidence type="ECO:0000256" key="13">
    <source>
        <dbReference type="ARBA" id="ARBA00042775"/>
    </source>
</evidence>
<evidence type="ECO:0000313" key="17">
    <source>
        <dbReference type="Proteomes" id="UP000245293"/>
    </source>
</evidence>
<reference evidence="17" key="1">
    <citation type="submission" date="2018-05" db="EMBL/GenBank/DDBJ databases">
        <authorList>
            <person name="Du Z."/>
            <person name="Wang X."/>
        </authorList>
    </citation>
    <scope>NUCLEOTIDE SEQUENCE [LARGE SCALE GENOMIC DNA]</scope>
    <source>
        <strain evidence="17">WDS4C29</strain>
    </source>
</reference>
<evidence type="ECO:0000256" key="10">
    <source>
        <dbReference type="ARBA" id="ARBA00031484"/>
    </source>
</evidence>
<feature type="transmembrane region" description="Helical" evidence="14">
    <location>
        <begin position="12"/>
        <end position="31"/>
    </location>
</feature>
<dbReference type="Proteomes" id="UP000245293">
    <property type="component" value="Unassembled WGS sequence"/>
</dbReference>
<dbReference type="OrthoDB" id="9768393at2"/>
<evidence type="ECO:0000256" key="3">
    <source>
        <dbReference type="ARBA" id="ARBA00022475"/>
    </source>
</evidence>
<keyword evidence="6 14" id="KW-1133">Transmembrane helix</keyword>
<dbReference type="AlphaFoldDB" id="A0A2V1P4N9"/>
<dbReference type="SUPFAM" id="SSF109998">
    <property type="entry name" value="Triger factor/SurA peptide-binding domain-like"/>
    <property type="match status" value="1"/>
</dbReference>
<organism evidence="16 17">
    <name type="scientific">Salibaculum griseiflavum</name>
    <dbReference type="NCBI Taxonomy" id="1914409"/>
    <lineage>
        <taxon>Bacteria</taxon>
        <taxon>Pseudomonadati</taxon>
        <taxon>Pseudomonadota</taxon>
        <taxon>Alphaproteobacteria</taxon>
        <taxon>Rhodobacterales</taxon>
        <taxon>Roseobacteraceae</taxon>
        <taxon>Salibaculum</taxon>
    </lineage>
</organism>
<protein>
    <recommendedName>
        <fullName evidence="2">Parvulin-like PPIase</fullName>
    </recommendedName>
    <alternativeName>
        <fullName evidence="9">Peptidyl-prolyl cis-trans isomerase plp</fullName>
    </alternativeName>
    <alternativeName>
        <fullName evidence="12">Periplasmic chaperone PpiD</fullName>
    </alternativeName>
    <alternativeName>
        <fullName evidence="13">Periplasmic folding chaperone</fullName>
    </alternativeName>
    <alternativeName>
        <fullName evidence="10">Rotamase plp</fullName>
    </alternativeName>
</protein>
<dbReference type="Pfam" id="PF13624">
    <property type="entry name" value="SurA_N_3"/>
    <property type="match status" value="1"/>
</dbReference>